<comment type="caution">
    <text evidence="1">The sequence shown here is derived from an EMBL/GenBank/DDBJ whole genome shotgun (WGS) entry which is preliminary data.</text>
</comment>
<reference evidence="1" key="3">
    <citation type="submission" date="2023-05" db="EMBL/GenBank/DDBJ databases">
        <authorList>
            <person name="Smith C.H."/>
        </authorList>
    </citation>
    <scope>NUCLEOTIDE SEQUENCE</scope>
    <source>
        <strain evidence="1">CHS0354</strain>
        <tissue evidence="1">Mantle</tissue>
    </source>
</reference>
<dbReference type="AlphaFoldDB" id="A0AAE0SGU7"/>
<reference evidence="1" key="1">
    <citation type="journal article" date="2021" name="Genome Biol. Evol.">
        <title>A High-Quality Reference Genome for a Parasitic Bivalve with Doubly Uniparental Inheritance (Bivalvia: Unionida).</title>
        <authorList>
            <person name="Smith C.H."/>
        </authorList>
    </citation>
    <scope>NUCLEOTIDE SEQUENCE</scope>
    <source>
        <strain evidence="1">CHS0354</strain>
    </source>
</reference>
<gene>
    <name evidence="1" type="ORF">CHS0354_007636</name>
</gene>
<keyword evidence="2" id="KW-1185">Reference proteome</keyword>
<proteinExistence type="predicted"/>
<evidence type="ECO:0000313" key="2">
    <source>
        <dbReference type="Proteomes" id="UP001195483"/>
    </source>
</evidence>
<sequence length="362" mass="40406">MAINQFGSLGFGNPVYLSGAVPGPVENITYVGKGVYFYSSSNRSNTEYDQFMAILQWEDPKDWDGLDIRFYNWNQAVIRNCTDIQNDVIPIFQKMNNQSHRILVRMPASAFGCVFTAQVRAISKCNTDGPWTNFTIDLTDCHSIIGYSCVPQPFNPPGNVENVSVTVDQNYLRLGLHITWSPPSDLGSQGDVDYYIIHTGRVERHEAPVPPTFLGTPTPMTVNKSSRDVILPLSNYGLPYTYGVQIVPVAPGQIIKDNEWGLYPVYSVRVTYGSDVQSVLDKGRLLYNSSDVLIVYVPSMLEVQFMWNLPQVRIGNTSVNHYALQWGPLVGPNKINMENSTVVPAGPTIDKIWINYPTPPAT</sequence>
<organism evidence="1 2">
    <name type="scientific">Potamilus streckersoni</name>
    <dbReference type="NCBI Taxonomy" id="2493646"/>
    <lineage>
        <taxon>Eukaryota</taxon>
        <taxon>Metazoa</taxon>
        <taxon>Spiralia</taxon>
        <taxon>Lophotrochozoa</taxon>
        <taxon>Mollusca</taxon>
        <taxon>Bivalvia</taxon>
        <taxon>Autobranchia</taxon>
        <taxon>Heteroconchia</taxon>
        <taxon>Palaeoheterodonta</taxon>
        <taxon>Unionida</taxon>
        <taxon>Unionoidea</taxon>
        <taxon>Unionidae</taxon>
        <taxon>Ambleminae</taxon>
        <taxon>Lampsilini</taxon>
        <taxon>Potamilus</taxon>
    </lineage>
</organism>
<dbReference type="EMBL" id="JAEAOA010000520">
    <property type="protein sequence ID" value="KAK3591787.1"/>
    <property type="molecule type" value="Genomic_DNA"/>
</dbReference>
<name>A0AAE0SGU7_9BIVA</name>
<evidence type="ECO:0000313" key="1">
    <source>
        <dbReference type="EMBL" id="KAK3591787.1"/>
    </source>
</evidence>
<dbReference type="Proteomes" id="UP001195483">
    <property type="component" value="Unassembled WGS sequence"/>
</dbReference>
<reference evidence="1" key="2">
    <citation type="journal article" date="2021" name="Genome Biol. Evol.">
        <title>Developing a high-quality reference genome for a parasitic bivalve with doubly uniparental inheritance (Bivalvia: Unionida).</title>
        <authorList>
            <person name="Smith C.H."/>
        </authorList>
    </citation>
    <scope>NUCLEOTIDE SEQUENCE</scope>
    <source>
        <strain evidence="1">CHS0354</strain>
        <tissue evidence="1">Mantle</tissue>
    </source>
</reference>
<accession>A0AAE0SGU7</accession>
<protein>
    <recommendedName>
        <fullName evidence="3">Fibronectin type-III domain-containing protein</fullName>
    </recommendedName>
</protein>
<evidence type="ECO:0008006" key="3">
    <source>
        <dbReference type="Google" id="ProtNLM"/>
    </source>
</evidence>